<keyword evidence="12" id="KW-1185">Reference proteome</keyword>
<dbReference type="RefSeq" id="WP_046557164.1">
    <property type="nucleotide sequence ID" value="NZ_LAHO01000006.1"/>
</dbReference>
<evidence type="ECO:0000256" key="9">
    <source>
        <dbReference type="HAMAP-Rule" id="MF_00365"/>
    </source>
</evidence>
<keyword evidence="7 9" id="KW-0067">ATP-binding</keyword>
<sequence>MALLSLQLSQFRNMPALALTAHPEFNLIYGENGSGKTSLLEAIYYLAHGRSFRSRAHQRLIKDDADHFTLHAKVSNNQQSYSLGLQRNRSAELLLRLNGANVQRLAEFASLLPVQLLTPDSFRLFFGGPKERRQFFDMGVFHVEPGFFPVWSQFSRVLKQRNSLLKQRRRYDDEFAYWDQQFASLAWQLHKQRQQYIDQLNQAYSQLVAANPLLADVSMQLQSGWPERINSEQALLDLLKQNFEQDCRQGFSQYGPQKADLKLKKALLSVEEVLSRGQLKVLLFALKIAQNNVISNSGNKQPLLLIDDLASELDSSSTQVVFEYLTQINSQVFITAINADQVSPYIAAARSKMFHVEHGQITARTDEDGRTT</sequence>
<dbReference type="SMART" id="SM00382">
    <property type="entry name" value="AAA"/>
    <property type="match status" value="1"/>
</dbReference>
<feature type="domain" description="AAA+ ATPase" evidence="10">
    <location>
        <begin position="22"/>
        <end position="362"/>
    </location>
</feature>
<dbReference type="OrthoDB" id="9803889at2"/>
<dbReference type="PATRIC" id="fig|336831.14.peg.843"/>
<dbReference type="GO" id="GO:0009432">
    <property type="term" value="P:SOS response"/>
    <property type="evidence" value="ECO:0007669"/>
    <property type="project" value="UniProtKB-UniRule"/>
</dbReference>
<dbReference type="PROSITE" id="PS00617">
    <property type="entry name" value="RECF_1"/>
    <property type="match status" value="1"/>
</dbReference>
<dbReference type="GO" id="GO:0000731">
    <property type="term" value="P:DNA synthesis involved in DNA repair"/>
    <property type="evidence" value="ECO:0007669"/>
    <property type="project" value="TreeGrafter"/>
</dbReference>
<dbReference type="InterPro" id="IPR018078">
    <property type="entry name" value="DNA-binding_RecF_CS"/>
</dbReference>
<dbReference type="EMBL" id="LAHO01000006">
    <property type="protein sequence ID" value="KKO45961.1"/>
    <property type="molecule type" value="Genomic_DNA"/>
</dbReference>
<dbReference type="HAMAP" id="MF_00365">
    <property type="entry name" value="RecF"/>
    <property type="match status" value="1"/>
</dbReference>
<keyword evidence="5 9" id="KW-0235">DNA replication</keyword>
<dbReference type="Pfam" id="PF02463">
    <property type="entry name" value="SMC_N"/>
    <property type="match status" value="1"/>
</dbReference>
<feature type="binding site" evidence="9">
    <location>
        <begin position="30"/>
        <end position="37"/>
    </location>
    <ligand>
        <name>ATP</name>
        <dbReference type="ChEBI" id="CHEBI:30616"/>
    </ligand>
</feature>
<dbReference type="NCBIfam" id="TIGR00611">
    <property type="entry name" value="recf"/>
    <property type="match status" value="1"/>
</dbReference>
<dbReference type="PANTHER" id="PTHR32182">
    <property type="entry name" value="DNA REPLICATION AND REPAIR PROTEIN RECF"/>
    <property type="match status" value="1"/>
</dbReference>
<reference evidence="11 12" key="1">
    <citation type="submission" date="2015-03" db="EMBL/GenBank/DDBJ databases">
        <title>Draft genome sequences of two protease-producing strains of Arsukibacterium isolated from two cold and alkaline environments.</title>
        <authorList>
            <person name="Lylloff J.E."/>
            <person name="Skov L.B."/>
            <person name="Jepsen M."/>
            <person name="Hallin P.F."/>
            <person name="Sorensen S.J."/>
            <person name="Stougaard P."/>
            <person name="Glaring M.A."/>
        </authorList>
    </citation>
    <scope>NUCLEOTIDE SEQUENCE [LARGE SCALE GENOMIC DNA]</scope>
    <source>
        <strain evidence="11 12">GCM72</strain>
    </source>
</reference>
<evidence type="ECO:0000256" key="3">
    <source>
        <dbReference type="ARBA" id="ARBA00020170"/>
    </source>
</evidence>
<evidence type="ECO:0000256" key="6">
    <source>
        <dbReference type="ARBA" id="ARBA00022741"/>
    </source>
</evidence>
<dbReference type="Proteomes" id="UP000034228">
    <property type="component" value="Unassembled WGS sequence"/>
</dbReference>
<evidence type="ECO:0000256" key="4">
    <source>
        <dbReference type="ARBA" id="ARBA00022490"/>
    </source>
</evidence>
<evidence type="ECO:0000256" key="2">
    <source>
        <dbReference type="ARBA" id="ARBA00008016"/>
    </source>
</evidence>
<dbReference type="GO" id="GO:0006302">
    <property type="term" value="P:double-strand break repair"/>
    <property type="evidence" value="ECO:0007669"/>
    <property type="project" value="TreeGrafter"/>
</dbReference>
<dbReference type="Gene3D" id="1.20.1050.90">
    <property type="entry name" value="RecF/RecN/SMC, N-terminal domain"/>
    <property type="match status" value="1"/>
</dbReference>
<accession>A0A0M2V5P2</accession>
<keyword evidence="4 9" id="KW-0963">Cytoplasm</keyword>
<dbReference type="InterPro" id="IPR027417">
    <property type="entry name" value="P-loop_NTPase"/>
</dbReference>
<dbReference type="InterPro" id="IPR003593">
    <property type="entry name" value="AAA+_ATPase"/>
</dbReference>
<keyword evidence="9" id="KW-0227">DNA damage</keyword>
<evidence type="ECO:0000313" key="11">
    <source>
        <dbReference type="EMBL" id="KKO45961.1"/>
    </source>
</evidence>
<dbReference type="Gene3D" id="3.40.50.300">
    <property type="entry name" value="P-loop containing nucleotide triphosphate hydrolases"/>
    <property type="match status" value="1"/>
</dbReference>
<evidence type="ECO:0000256" key="1">
    <source>
        <dbReference type="ARBA" id="ARBA00004496"/>
    </source>
</evidence>
<protein>
    <recommendedName>
        <fullName evidence="3 9">DNA replication and repair protein RecF</fullName>
    </recommendedName>
</protein>
<dbReference type="GO" id="GO:0005737">
    <property type="term" value="C:cytoplasm"/>
    <property type="evidence" value="ECO:0007669"/>
    <property type="project" value="UniProtKB-SubCell"/>
</dbReference>
<comment type="subcellular location">
    <subcellularLocation>
        <location evidence="1 9">Cytoplasm</location>
    </subcellularLocation>
</comment>
<comment type="similarity">
    <text evidence="2 9">Belongs to the RecF family.</text>
</comment>
<gene>
    <name evidence="9" type="primary">recF</name>
    <name evidence="11" type="ORF">WG68_08130</name>
</gene>
<evidence type="ECO:0000313" key="12">
    <source>
        <dbReference type="Proteomes" id="UP000034228"/>
    </source>
</evidence>
<dbReference type="InterPro" id="IPR001238">
    <property type="entry name" value="DNA-binding_RecF"/>
</dbReference>
<dbReference type="GO" id="GO:0003697">
    <property type="term" value="F:single-stranded DNA binding"/>
    <property type="evidence" value="ECO:0007669"/>
    <property type="project" value="UniProtKB-UniRule"/>
</dbReference>
<dbReference type="AlphaFoldDB" id="A0A0M2V5P2"/>
<keyword evidence="9" id="KW-0742">SOS response</keyword>
<evidence type="ECO:0000259" key="10">
    <source>
        <dbReference type="SMART" id="SM00382"/>
    </source>
</evidence>
<comment type="function">
    <text evidence="9">The RecF protein is involved in DNA metabolism; it is required for DNA replication and normal SOS inducibility. RecF binds preferentially to single-stranded, linear DNA. It also seems to bind ATP.</text>
</comment>
<dbReference type="SUPFAM" id="SSF52540">
    <property type="entry name" value="P-loop containing nucleoside triphosphate hydrolases"/>
    <property type="match status" value="1"/>
</dbReference>
<evidence type="ECO:0000256" key="5">
    <source>
        <dbReference type="ARBA" id="ARBA00022705"/>
    </source>
</evidence>
<evidence type="ECO:0000256" key="8">
    <source>
        <dbReference type="ARBA" id="ARBA00023125"/>
    </source>
</evidence>
<keyword evidence="9" id="KW-0234">DNA repair</keyword>
<comment type="caution">
    <text evidence="11">The sequence shown here is derived from an EMBL/GenBank/DDBJ whole genome shotgun (WGS) entry which is preliminary data.</text>
</comment>
<keyword evidence="8 9" id="KW-0238">DNA-binding</keyword>
<dbReference type="STRING" id="336831.WG68_08130"/>
<organism evidence="11 12">
    <name type="scientific">Arsukibacterium ikkense</name>
    <dbReference type="NCBI Taxonomy" id="336831"/>
    <lineage>
        <taxon>Bacteria</taxon>
        <taxon>Pseudomonadati</taxon>
        <taxon>Pseudomonadota</taxon>
        <taxon>Gammaproteobacteria</taxon>
        <taxon>Chromatiales</taxon>
        <taxon>Chromatiaceae</taxon>
        <taxon>Arsukibacterium</taxon>
    </lineage>
</organism>
<proteinExistence type="inferred from homology"/>
<evidence type="ECO:0000256" key="7">
    <source>
        <dbReference type="ARBA" id="ARBA00022840"/>
    </source>
</evidence>
<keyword evidence="6 9" id="KW-0547">Nucleotide-binding</keyword>
<dbReference type="GO" id="GO:0006260">
    <property type="term" value="P:DNA replication"/>
    <property type="evidence" value="ECO:0007669"/>
    <property type="project" value="UniProtKB-UniRule"/>
</dbReference>
<dbReference type="GO" id="GO:0005524">
    <property type="term" value="F:ATP binding"/>
    <property type="evidence" value="ECO:0007669"/>
    <property type="project" value="UniProtKB-UniRule"/>
</dbReference>
<name>A0A0M2V5P2_9GAMM</name>
<dbReference type="InterPro" id="IPR003395">
    <property type="entry name" value="RecF/RecN/SMC_N"/>
</dbReference>
<dbReference type="PANTHER" id="PTHR32182:SF0">
    <property type="entry name" value="DNA REPLICATION AND REPAIR PROTEIN RECF"/>
    <property type="match status" value="1"/>
</dbReference>
<dbReference type="InterPro" id="IPR042174">
    <property type="entry name" value="RecF_2"/>
</dbReference>